<dbReference type="GO" id="GO:0070007">
    <property type="term" value="F:glutamic-type endopeptidase activity"/>
    <property type="evidence" value="ECO:0007669"/>
    <property type="project" value="InterPro"/>
</dbReference>
<proteinExistence type="predicted"/>
<evidence type="ECO:0008006" key="6">
    <source>
        <dbReference type="Google" id="ProtNLM"/>
    </source>
</evidence>
<dbReference type="Proteomes" id="UP000030641">
    <property type="component" value="Unassembled WGS sequence"/>
</dbReference>
<organism evidence="4 5">
    <name type="scientific">Aureobasidium subglaciale (strain EXF-2481)</name>
    <name type="common">Aureobasidium pullulans var. subglaciale</name>
    <dbReference type="NCBI Taxonomy" id="1043005"/>
    <lineage>
        <taxon>Eukaryota</taxon>
        <taxon>Fungi</taxon>
        <taxon>Dikarya</taxon>
        <taxon>Ascomycota</taxon>
        <taxon>Pezizomycotina</taxon>
        <taxon>Dothideomycetes</taxon>
        <taxon>Dothideomycetidae</taxon>
        <taxon>Dothideales</taxon>
        <taxon>Saccotheciaceae</taxon>
        <taxon>Aureobasidium</taxon>
    </lineage>
</organism>
<dbReference type="InterPro" id="IPR013320">
    <property type="entry name" value="ConA-like_dom_sf"/>
</dbReference>
<feature type="active site" description="Proton acceptor" evidence="1">
    <location>
        <position position="204"/>
    </location>
</feature>
<evidence type="ECO:0000256" key="3">
    <source>
        <dbReference type="SAM" id="SignalP"/>
    </source>
</evidence>
<dbReference type="AlphaFoldDB" id="A0A074ZAT3"/>
<reference evidence="4 5" key="1">
    <citation type="journal article" date="2014" name="BMC Genomics">
        <title>Genome sequencing of four Aureobasidium pullulans varieties: biotechnological potential, stress tolerance, and description of new species.</title>
        <authorList>
            <person name="Gostin Ar C."/>
            <person name="Ohm R.A."/>
            <person name="Kogej T."/>
            <person name="Sonjak S."/>
            <person name="Turk M."/>
            <person name="Zajc J."/>
            <person name="Zalar P."/>
            <person name="Grube M."/>
            <person name="Sun H."/>
            <person name="Han J."/>
            <person name="Sharma A."/>
            <person name="Chiniquy J."/>
            <person name="Ngan C.Y."/>
            <person name="Lipzen A."/>
            <person name="Barry K."/>
            <person name="Grigoriev I.V."/>
            <person name="Gunde-Cimerman N."/>
        </authorList>
    </citation>
    <scope>NUCLEOTIDE SEQUENCE [LARGE SCALE GENOMIC DNA]</scope>
    <source>
        <strain evidence="4 5">EXF-2481</strain>
    </source>
</reference>
<feature type="region of interest" description="Disordered" evidence="2">
    <location>
        <begin position="281"/>
        <end position="301"/>
    </location>
</feature>
<dbReference type="Pfam" id="PF01828">
    <property type="entry name" value="Peptidase_A4"/>
    <property type="match status" value="1"/>
</dbReference>
<dbReference type="CDD" id="cd13426">
    <property type="entry name" value="Peptidase_G1"/>
    <property type="match status" value="1"/>
</dbReference>
<evidence type="ECO:0000313" key="4">
    <source>
        <dbReference type="EMBL" id="KEQ95881.1"/>
    </source>
</evidence>
<dbReference type="PANTHER" id="PTHR37536">
    <property type="entry name" value="PUTATIVE (AFU_ORTHOLOGUE AFUA_3G02970)-RELATED"/>
    <property type="match status" value="1"/>
</dbReference>
<evidence type="ECO:0000256" key="1">
    <source>
        <dbReference type="PIRSR" id="PIRSR600250-50"/>
    </source>
</evidence>
<dbReference type="GeneID" id="25366424"/>
<dbReference type="PRINTS" id="PR00977">
    <property type="entry name" value="SCYTLDPTASE"/>
</dbReference>
<name>A0A074ZAT3_AURSE</name>
<accession>A0A074ZAT3</accession>
<dbReference type="OMA" id="YNESWAG"/>
<keyword evidence="3" id="KW-0732">Signal</keyword>
<gene>
    <name evidence="4" type="ORF">AUEXF2481DRAFT_39734</name>
</gene>
<dbReference type="InterPro" id="IPR038656">
    <property type="entry name" value="Peptidase_G1_sf"/>
</dbReference>
<dbReference type="EMBL" id="KL584758">
    <property type="protein sequence ID" value="KEQ95881.1"/>
    <property type="molecule type" value="Genomic_DNA"/>
</dbReference>
<dbReference type="GO" id="GO:0006508">
    <property type="term" value="P:proteolysis"/>
    <property type="evidence" value="ECO:0007669"/>
    <property type="project" value="InterPro"/>
</dbReference>
<protein>
    <recommendedName>
        <fullName evidence="6">Concanavalin A-like lectin/glucanase</fullName>
    </recommendedName>
</protein>
<dbReference type="InParanoid" id="A0A074ZAT3"/>
<dbReference type="OrthoDB" id="2862635at2759"/>
<dbReference type="STRING" id="1043005.A0A074ZAT3"/>
<feature type="signal peptide" evidence="3">
    <location>
        <begin position="1"/>
        <end position="19"/>
    </location>
</feature>
<evidence type="ECO:0000256" key="2">
    <source>
        <dbReference type="SAM" id="MobiDB-lite"/>
    </source>
</evidence>
<dbReference type="RefSeq" id="XP_013344241.1">
    <property type="nucleotide sequence ID" value="XM_013488787.1"/>
</dbReference>
<feature type="chain" id="PRO_5001704014" description="Concanavalin A-like lectin/glucanase" evidence="3">
    <location>
        <begin position="20"/>
        <end position="301"/>
    </location>
</feature>
<sequence length="301" mass="32243">MKLHTSSAMGLLLAGAAIAAPTKGGCDGGDKAAYTHSGGFRCTHYDTTTLRSRNAARVKQNYSWADGRLETTNITSVSGTFTVPAITSSSTTDNPRIGRGAAIWLGIGGHIKDLNCSLIQAGVGSDIRDGRTSHSAAVEWLPGVAISQPMNLSAGDSVIISVTVTSKNSGTVFFENKTKGTNFTHNFANETTPVCGPEAYWILESYFKSDGIEKWHVPLVNFDTISFTNTSVTTSGGIITDNSRIETFEIFDSKNKLLADTTINASSITVSYRGKERGLRDDKITRTEQNTKTVRDEAVAD</sequence>
<keyword evidence="5" id="KW-1185">Reference proteome</keyword>
<dbReference type="SUPFAM" id="SSF49899">
    <property type="entry name" value="Concanavalin A-like lectins/glucanases"/>
    <property type="match status" value="1"/>
</dbReference>
<dbReference type="InterPro" id="IPR000250">
    <property type="entry name" value="Peptidase_G1"/>
</dbReference>
<dbReference type="HOGENOM" id="CLU_066466_0_0_1"/>
<evidence type="ECO:0000313" key="5">
    <source>
        <dbReference type="Proteomes" id="UP000030641"/>
    </source>
</evidence>
<dbReference type="PANTHER" id="PTHR37536:SF1">
    <property type="entry name" value="ASPERGILLOPEPSIN, PUTAITVE (AFU_ORTHOLOGUE AFUA_7G01200)"/>
    <property type="match status" value="1"/>
</dbReference>
<dbReference type="Gene3D" id="2.60.120.700">
    <property type="entry name" value="Peptidase G1"/>
    <property type="match status" value="1"/>
</dbReference>